<sequence>MWLSKTRIAADYFDHEFYEVTYKSDELEVKAMLLDTPDPKRMVIYLRGGKGGVGMVRPVRLMQFANADTLVVGPYYRGTNGNGHDEFGGADLEDVRALVRELRGHYGKLPIHLVGFSRGGIQGLLTYQDVGAASFIIWGGVSDIYYMYEERADLRGMLKRLIGKPGVDDSEYDRRNGYMHVTADSPPVMIIHGTDDVQVGLRHAEILEKRLQELDVPYEVHIYEGEGHVFTPPKEREVLEKIQQWMNQVEAREFR</sequence>
<feature type="domain" description="Peptidase S9 prolyl oligopeptidase catalytic" evidence="1">
    <location>
        <begin position="64"/>
        <end position="249"/>
    </location>
</feature>
<accession>A0A9Q8CM06</accession>
<dbReference type="RefSeq" id="WP_133417488.1">
    <property type="nucleotide sequence ID" value="NZ_SCWD01000001.1"/>
</dbReference>
<dbReference type="InterPro" id="IPR001375">
    <property type="entry name" value="Peptidase_S9_cat"/>
</dbReference>
<dbReference type="Proteomes" id="UP000295280">
    <property type="component" value="Unassembled WGS sequence"/>
</dbReference>
<dbReference type="GO" id="GO:0008236">
    <property type="term" value="F:serine-type peptidase activity"/>
    <property type="evidence" value="ECO:0007669"/>
    <property type="project" value="InterPro"/>
</dbReference>
<dbReference type="InterPro" id="IPR029058">
    <property type="entry name" value="AB_hydrolase_fold"/>
</dbReference>
<dbReference type="Gene3D" id="3.40.50.1820">
    <property type="entry name" value="alpha/beta hydrolase"/>
    <property type="match status" value="1"/>
</dbReference>
<reference evidence="2 3" key="1">
    <citation type="submission" date="2019-01" db="EMBL/GenBank/DDBJ databases">
        <title>Draft genome sequences of the type strains of six Macrococcus species.</title>
        <authorList>
            <person name="Mazhar S."/>
            <person name="Altermann E."/>
            <person name="Hill C."/>
            <person name="Mcauliffe O."/>
        </authorList>
    </citation>
    <scope>NUCLEOTIDE SEQUENCE [LARGE SCALE GENOMIC DNA]</scope>
    <source>
        <strain evidence="2 3">ATCC 51828</strain>
    </source>
</reference>
<evidence type="ECO:0000259" key="1">
    <source>
        <dbReference type="Pfam" id="PF00326"/>
    </source>
</evidence>
<dbReference type="SUPFAM" id="SSF53474">
    <property type="entry name" value="alpha/beta-Hydrolases"/>
    <property type="match status" value="1"/>
</dbReference>
<evidence type="ECO:0000313" key="2">
    <source>
        <dbReference type="EMBL" id="TDM04630.1"/>
    </source>
</evidence>
<protein>
    <submittedName>
        <fullName evidence="2">S9 family peptidase</fullName>
    </submittedName>
</protein>
<proteinExistence type="predicted"/>
<dbReference type="Pfam" id="PF00326">
    <property type="entry name" value="Peptidase_S9"/>
    <property type="match status" value="1"/>
</dbReference>
<keyword evidence="3" id="KW-1185">Reference proteome</keyword>
<dbReference type="GO" id="GO:0006508">
    <property type="term" value="P:proteolysis"/>
    <property type="evidence" value="ECO:0007669"/>
    <property type="project" value="InterPro"/>
</dbReference>
<dbReference type="AlphaFoldDB" id="A0A9Q8CM06"/>
<name>A0A9Q8CM06_9STAP</name>
<evidence type="ECO:0000313" key="3">
    <source>
        <dbReference type="Proteomes" id="UP000295280"/>
    </source>
</evidence>
<dbReference type="EMBL" id="SCWD01000001">
    <property type="protein sequence ID" value="TDM04630.1"/>
    <property type="molecule type" value="Genomic_DNA"/>
</dbReference>
<comment type="caution">
    <text evidence="2">The sequence shown here is derived from an EMBL/GenBank/DDBJ whole genome shotgun (WGS) entry which is preliminary data.</text>
</comment>
<organism evidence="2 3">
    <name type="scientific">Macrococcus carouselicus</name>
    <dbReference type="NCBI Taxonomy" id="69969"/>
    <lineage>
        <taxon>Bacteria</taxon>
        <taxon>Bacillati</taxon>
        <taxon>Bacillota</taxon>
        <taxon>Bacilli</taxon>
        <taxon>Bacillales</taxon>
        <taxon>Staphylococcaceae</taxon>
        <taxon>Macrococcus</taxon>
    </lineage>
</organism>
<gene>
    <name evidence="2" type="ORF">ERX40_05515</name>
</gene>
<dbReference type="OrthoDB" id="9812921at2"/>